<dbReference type="GO" id="GO:0016301">
    <property type="term" value="F:kinase activity"/>
    <property type="evidence" value="ECO:0007669"/>
    <property type="project" value="UniProtKB-KW"/>
</dbReference>
<dbReference type="UniPathway" id="UPA00544"/>
<reference evidence="3" key="1">
    <citation type="submission" date="2016-06" db="EMBL/GenBank/DDBJ databases">
        <authorList>
            <person name="Varghese N."/>
            <person name="Submissions Spin"/>
        </authorList>
    </citation>
    <scope>NUCLEOTIDE SEQUENCE [LARGE SCALE GENOMIC DNA]</scope>
    <source>
        <strain evidence="3">DSM 45431</strain>
    </source>
</reference>
<comment type="similarity">
    <text evidence="1">Belongs to the anhydro-N-acetylmuramic acid kinase family.</text>
</comment>
<dbReference type="UniPathway" id="UPA00343"/>
<keyword evidence="1" id="KW-0547">Nucleotide-binding</keyword>
<dbReference type="GO" id="GO:0016773">
    <property type="term" value="F:phosphotransferase activity, alcohol group as acceptor"/>
    <property type="evidence" value="ECO:0007669"/>
    <property type="project" value="UniProtKB-UniRule"/>
</dbReference>
<dbReference type="GO" id="GO:0006040">
    <property type="term" value="P:amino sugar metabolic process"/>
    <property type="evidence" value="ECO:0007669"/>
    <property type="project" value="InterPro"/>
</dbReference>
<gene>
    <name evidence="1" type="primary">anmK</name>
    <name evidence="2" type="ORF">GA0070624_4105</name>
</gene>
<keyword evidence="1" id="KW-0808">Transferase</keyword>
<dbReference type="HAMAP" id="MF_01270">
    <property type="entry name" value="AnhMurNAc_kinase"/>
    <property type="match status" value="1"/>
</dbReference>
<accession>A0A1C6SMJ1</accession>
<dbReference type="Pfam" id="PF03702">
    <property type="entry name" value="AnmK"/>
    <property type="match status" value="1"/>
</dbReference>
<dbReference type="Gene3D" id="3.30.420.40">
    <property type="match status" value="2"/>
</dbReference>
<organism evidence="2 3">
    <name type="scientific">Micromonospora rhizosphaerae</name>
    <dbReference type="NCBI Taxonomy" id="568872"/>
    <lineage>
        <taxon>Bacteria</taxon>
        <taxon>Bacillati</taxon>
        <taxon>Actinomycetota</taxon>
        <taxon>Actinomycetes</taxon>
        <taxon>Micromonosporales</taxon>
        <taxon>Micromonosporaceae</taxon>
        <taxon>Micromonospora</taxon>
    </lineage>
</organism>
<keyword evidence="1 2" id="KW-0418">Kinase</keyword>
<dbReference type="GO" id="GO:0005524">
    <property type="term" value="F:ATP binding"/>
    <property type="evidence" value="ECO:0007669"/>
    <property type="project" value="UniProtKB-UniRule"/>
</dbReference>
<comment type="catalytic activity">
    <reaction evidence="1">
        <text>1,6-anhydro-N-acetyl-beta-muramate + ATP + H2O = N-acetyl-D-muramate 6-phosphate + ADP + H(+)</text>
        <dbReference type="Rhea" id="RHEA:24952"/>
        <dbReference type="ChEBI" id="CHEBI:15377"/>
        <dbReference type="ChEBI" id="CHEBI:15378"/>
        <dbReference type="ChEBI" id="CHEBI:30616"/>
        <dbReference type="ChEBI" id="CHEBI:58690"/>
        <dbReference type="ChEBI" id="CHEBI:58722"/>
        <dbReference type="ChEBI" id="CHEBI:456216"/>
        <dbReference type="EC" id="2.7.1.170"/>
    </reaction>
</comment>
<proteinExistence type="inferred from homology"/>
<dbReference type="GO" id="GO:0097175">
    <property type="term" value="P:1,6-anhydro-N-acetyl-beta-muramic acid catabolic process"/>
    <property type="evidence" value="ECO:0007669"/>
    <property type="project" value="UniProtKB-UniRule"/>
</dbReference>
<feature type="binding site" evidence="1">
    <location>
        <begin position="9"/>
        <end position="16"/>
    </location>
    <ligand>
        <name>ATP</name>
        <dbReference type="ChEBI" id="CHEBI:30616"/>
    </ligand>
</feature>
<dbReference type="EMBL" id="FMHV01000002">
    <property type="protein sequence ID" value="SCL30583.1"/>
    <property type="molecule type" value="Genomic_DNA"/>
</dbReference>
<protein>
    <recommendedName>
        <fullName evidence="1">Anhydro-N-acetylmuramic acid kinase</fullName>
        <ecNumber evidence="1">2.7.1.170</ecNumber>
    </recommendedName>
    <alternativeName>
        <fullName evidence="1">AnhMurNAc kinase</fullName>
    </alternativeName>
</protein>
<dbReference type="OrthoDB" id="9763949at2"/>
<comment type="pathway">
    <text evidence="1">Amino-sugar metabolism; 1,6-anhydro-N-acetylmuramate degradation.</text>
</comment>
<keyword evidence="3" id="KW-1185">Reference proteome</keyword>
<evidence type="ECO:0000313" key="2">
    <source>
        <dbReference type="EMBL" id="SCL30583.1"/>
    </source>
</evidence>
<evidence type="ECO:0000256" key="1">
    <source>
        <dbReference type="HAMAP-Rule" id="MF_01270"/>
    </source>
</evidence>
<sequence>MKVLGMISGTSHDGIDVAAVDFTLRDGLLHGTVDYAGSSPYPEELRVRLMRALPPSALTFAEACELDTLIGRAFAEVAADAAERAGGVDLICSHGQTVYHWVEGRQVRGTLQIGQPAWIAERTGIPVVADVRVRDVVAGGQGAPLVSLMDVMLLSGLPSRPAALNLGGIANMTVLRPIGGGGPVAYDTGPANALIDAAVVRASDGRLRYDEDGRLAAAGRVDDALLTELLAEPYYRLDPPKTTGKELFHADYLAEALTGHPGLSDADVAATLTALTAQTVADQVRRHRIDTLVASGGGCANPTLMAMLRERLTGVRVTTTAEFGAPTDTKEAIAFALIGWHTVHGLPATVPSCTGASGARVLGAIVPGAGPLRLPEPLATAPTGLRLSGAIG</sequence>
<dbReference type="STRING" id="568872.GA0070624_4105"/>
<keyword evidence="1" id="KW-0067">ATP-binding</keyword>
<dbReference type="InterPro" id="IPR005338">
    <property type="entry name" value="Anhydro_N_Ac-Mur_kinase"/>
</dbReference>
<dbReference type="NCBIfam" id="NF007146">
    <property type="entry name" value="PRK09585.2-6"/>
    <property type="match status" value="1"/>
</dbReference>
<keyword evidence="1" id="KW-0119">Carbohydrate metabolism</keyword>
<dbReference type="PANTHER" id="PTHR30605:SF0">
    <property type="entry name" value="ANHYDRO-N-ACETYLMURAMIC ACID KINASE"/>
    <property type="match status" value="1"/>
</dbReference>
<dbReference type="GO" id="GO:0009254">
    <property type="term" value="P:peptidoglycan turnover"/>
    <property type="evidence" value="ECO:0007669"/>
    <property type="project" value="UniProtKB-UniRule"/>
</dbReference>
<comment type="function">
    <text evidence="1">Catalyzes the specific phosphorylation of 1,6-anhydro-N-acetylmuramic acid (anhMurNAc) with the simultaneous cleavage of the 1,6-anhydro ring, generating MurNAc-6-P. Is required for the utilization of anhMurNAc either imported from the medium or derived from its own cell wall murein, and thus plays a role in cell wall recycling.</text>
</comment>
<comment type="pathway">
    <text evidence="1">Cell wall biogenesis; peptidoglycan recycling.</text>
</comment>
<dbReference type="PANTHER" id="PTHR30605">
    <property type="entry name" value="ANHYDRO-N-ACETYLMURAMIC ACID KINASE"/>
    <property type="match status" value="1"/>
</dbReference>
<dbReference type="SUPFAM" id="SSF53067">
    <property type="entry name" value="Actin-like ATPase domain"/>
    <property type="match status" value="1"/>
</dbReference>
<evidence type="ECO:0000313" key="3">
    <source>
        <dbReference type="Proteomes" id="UP000199413"/>
    </source>
</evidence>
<dbReference type="Proteomes" id="UP000199413">
    <property type="component" value="Unassembled WGS sequence"/>
</dbReference>
<dbReference type="AlphaFoldDB" id="A0A1C6SMJ1"/>
<name>A0A1C6SMJ1_9ACTN</name>
<dbReference type="EC" id="2.7.1.170" evidence="1"/>
<dbReference type="InterPro" id="IPR043129">
    <property type="entry name" value="ATPase_NBD"/>
</dbReference>